<accession>A0A6L2NT81</accession>
<reference evidence="2" key="1">
    <citation type="journal article" date="2019" name="Sci. Rep.">
        <title>Draft genome of Tanacetum cinerariifolium, the natural source of mosquito coil.</title>
        <authorList>
            <person name="Yamashiro T."/>
            <person name="Shiraishi A."/>
            <person name="Satake H."/>
            <person name="Nakayama K."/>
        </authorList>
    </citation>
    <scope>NUCLEOTIDE SEQUENCE</scope>
</reference>
<sequence>MLGRQIDDENVPLYCHINKDFCIPFGREEFCLLARLRFEVQNWVEYDTKERIPFRRRVFPSYLDGKPITSIDIENMSVDQSFAQLYDNDVKGNMPAARLTPDTEARSDWWISKFDEQKREIKRNKKEVDNIKEEMRKFRQEMNVQPVRQENKEPIIVEQHYGLSDFSQFQSMQGGPSSFQRHVNSSYFNMGTPSNFQTPMSSQPGSSDWQRQMPAQSATQYWQPDISSVSLEKSNKECHRSTNIKILAVEPGSYNSFGQVPSHMGRPDLQTTIETHHDVDGIFDQNIPNREKREQFPSKLPYGTLIGWLSGEHINSWMELLIRRRIAKANWTVAYTGTISVHPENNRFIVPTDQHVIGTLDGTTHPYPAWNDVDWPDKKFHKWQKFMSFEPDIPEIPVYKAKPNISMQYTQQSEVEKGNIFYDKEALILAVRKLQIFVSYTPIDLSTVLIPNNGSLEESLVANSPKNVRLTVLMKLQEALDEEAILEEQMLALMHRFADRFTNRRVEINNMMVLHDHPLIDYGKYALGCMTGADMKKCVKLKGIRDELLRSMEEKRQLMTNYRNM</sequence>
<name>A0A6L2NT81_TANCI</name>
<feature type="coiled-coil region" evidence="1">
    <location>
        <begin position="114"/>
        <end position="141"/>
    </location>
</feature>
<dbReference type="AlphaFoldDB" id="A0A6L2NT81"/>
<proteinExistence type="predicted"/>
<evidence type="ECO:0000256" key="1">
    <source>
        <dbReference type="SAM" id="Coils"/>
    </source>
</evidence>
<comment type="caution">
    <text evidence="2">The sequence shown here is derived from an EMBL/GenBank/DDBJ whole genome shotgun (WGS) entry which is preliminary data.</text>
</comment>
<organism evidence="2">
    <name type="scientific">Tanacetum cinerariifolium</name>
    <name type="common">Dalmatian daisy</name>
    <name type="synonym">Chrysanthemum cinerariifolium</name>
    <dbReference type="NCBI Taxonomy" id="118510"/>
    <lineage>
        <taxon>Eukaryota</taxon>
        <taxon>Viridiplantae</taxon>
        <taxon>Streptophyta</taxon>
        <taxon>Embryophyta</taxon>
        <taxon>Tracheophyta</taxon>
        <taxon>Spermatophyta</taxon>
        <taxon>Magnoliopsida</taxon>
        <taxon>eudicotyledons</taxon>
        <taxon>Gunneridae</taxon>
        <taxon>Pentapetalae</taxon>
        <taxon>asterids</taxon>
        <taxon>campanulids</taxon>
        <taxon>Asterales</taxon>
        <taxon>Asteraceae</taxon>
        <taxon>Asteroideae</taxon>
        <taxon>Anthemideae</taxon>
        <taxon>Anthemidinae</taxon>
        <taxon>Tanacetum</taxon>
    </lineage>
</organism>
<evidence type="ECO:0000313" key="2">
    <source>
        <dbReference type="EMBL" id="GEU88579.1"/>
    </source>
</evidence>
<gene>
    <name evidence="2" type="ORF">Tci_060557</name>
</gene>
<dbReference type="EMBL" id="BKCJ010009780">
    <property type="protein sequence ID" value="GEU88579.1"/>
    <property type="molecule type" value="Genomic_DNA"/>
</dbReference>
<keyword evidence="1" id="KW-0175">Coiled coil</keyword>
<protein>
    <submittedName>
        <fullName evidence="2">Uncharacterized protein</fullName>
    </submittedName>
</protein>